<evidence type="ECO:0000256" key="5">
    <source>
        <dbReference type="ARBA" id="ARBA00022840"/>
    </source>
</evidence>
<proteinExistence type="inferred from homology"/>
<dbReference type="GO" id="GO:0005634">
    <property type="term" value="C:nucleus"/>
    <property type="evidence" value="ECO:0007669"/>
    <property type="project" value="UniProtKB-SubCell"/>
</dbReference>
<comment type="subcellular location">
    <subcellularLocation>
        <location evidence="1">Nucleus</location>
    </subcellularLocation>
</comment>
<dbReference type="GO" id="GO:0000077">
    <property type="term" value="P:DNA damage checkpoint signaling"/>
    <property type="evidence" value="ECO:0007669"/>
    <property type="project" value="TreeGrafter"/>
</dbReference>
<keyword evidence="7" id="KW-0131">Cell cycle</keyword>
<sequence>MPRSTRDAPGRLSFVARDVGASSARRSSRTSATREERDVRVSARSASSQARISHTVSQGESLATLAVHKRKVGDVRAWLTEALDGPATVSKYRRILALTGPSGAGKTATLRALAKDDALHFSLVEWDNRDAYYDVGESQSAVERFSAFLQSASRYTRLPLRTRHTQTSSASPRQVILVEDWPNLFHPGTRDGVHHALERFLTQHGAPLVLIVSDSVPRAEMEAWDDSQASQRRAAQMDVRVAVPLAVRQHPAFAEIRFNPLTTRMIQTALTPMAPSIPKHIVADMAAAASGDIRSAMNQVALWGAAGTSSDALARRESALAMFHALGRVLYNKRWHDPSRDKETLSVSQIQQCEQAERIVQVMAQSQPWRPTYRPSLVDVNEMWGQLPVDASTFQLYLYHNMPAFTNEVDEMMHALDALSDADAYYTPSHPRAEAAAAPYLFHVTTRGVLGALPSPVPRRGQTLTKPAHWAWRERREQCEEVVAQVRMLPTDPMRHRDISSLQRCRAATLATEILPQTAPWYTPWTVLAAPLLAWHSTHNPHEEAPHDDLDAELEPRPRPVPQTYAPSSPAFFLHTCRRASEASPPADDDGGLSDELESLE</sequence>
<dbReference type="PANTHER" id="PTHR12172:SF0">
    <property type="entry name" value="CELL CYCLE CHECKPOINT PROTEIN RAD17"/>
    <property type="match status" value="1"/>
</dbReference>
<dbReference type="SUPFAM" id="SSF52540">
    <property type="entry name" value="P-loop containing nucleoside triphosphate hydrolases"/>
    <property type="match status" value="1"/>
</dbReference>
<dbReference type="GO" id="GO:0016787">
    <property type="term" value="F:hydrolase activity"/>
    <property type="evidence" value="ECO:0007669"/>
    <property type="project" value="UniProtKB-KW"/>
</dbReference>
<keyword evidence="10" id="KW-1185">Reference proteome</keyword>
<gene>
    <name evidence="9" type="ORF">Malapachy_0577</name>
</gene>
<dbReference type="GO" id="GO:0003682">
    <property type="term" value="F:chromatin binding"/>
    <property type="evidence" value="ECO:0007669"/>
    <property type="project" value="TreeGrafter"/>
</dbReference>
<accession>A0A0M8MI45</accession>
<name>A0A0M8MI45_9BASI</name>
<dbReference type="Pfam" id="PF03215">
    <property type="entry name" value="Rad17"/>
    <property type="match status" value="1"/>
</dbReference>
<feature type="compositionally biased region" description="Basic and acidic residues" evidence="8">
    <location>
        <begin position="540"/>
        <end position="558"/>
    </location>
</feature>
<dbReference type="EMBL" id="LGAV01000008">
    <property type="protein sequence ID" value="KOS12926.1"/>
    <property type="molecule type" value="Genomic_DNA"/>
</dbReference>
<dbReference type="GO" id="GO:0003689">
    <property type="term" value="F:DNA clamp loader activity"/>
    <property type="evidence" value="ECO:0007669"/>
    <property type="project" value="TreeGrafter"/>
</dbReference>
<dbReference type="GO" id="GO:0033314">
    <property type="term" value="P:mitotic DNA replication checkpoint signaling"/>
    <property type="evidence" value="ECO:0007669"/>
    <property type="project" value="TreeGrafter"/>
</dbReference>
<protein>
    <submittedName>
        <fullName evidence="9">p-loop containing nucleoside triphosphate hydrolase protein</fullName>
    </submittedName>
</protein>
<evidence type="ECO:0000256" key="2">
    <source>
        <dbReference type="ARBA" id="ARBA00006168"/>
    </source>
</evidence>
<dbReference type="AlphaFoldDB" id="A0A0M8MI45"/>
<feature type="region of interest" description="Disordered" evidence="8">
    <location>
        <begin position="1"/>
        <end position="48"/>
    </location>
</feature>
<keyword evidence="6" id="KW-0539">Nucleus</keyword>
<evidence type="ECO:0000256" key="6">
    <source>
        <dbReference type="ARBA" id="ARBA00023242"/>
    </source>
</evidence>
<dbReference type="VEuPathDB" id="FungiDB:Malapachy_0577"/>
<comment type="similarity">
    <text evidence="2">Belongs to the rad17/RAD24 family.</text>
</comment>
<dbReference type="RefSeq" id="XP_017990558.1">
    <property type="nucleotide sequence ID" value="XM_018135093.1"/>
</dbReference>
<dbReference type="PANTHER" id="PTHR12172">
    <property type="entry name" value="CELL CYCLE CHECKPOINT PROTEIN RAD17"/>
    <property type="match status" value="1"/>
</dbReference>
<organism evidence="9 10">
    <name type="scientific">Malassezia pachydermatis</name>
    <dbReference type="NCBI Taxonomy" id="77020"/>
    <lineage>
        <taxon>Eukaryota</taxon>
        <taxon>Fungi</taxon>
        <taxon>Dikarya</taxon>
        <taxon>Basidiomycota</taxon>
        <taxon>Ustilaginomycotina</taxon>
        <taxon>Malasseziomycetes</taxon>
        <taxon>Malasseziales</taxon>
        <taxon>Malasseziaceae</taxon>
        <taxon>Malassezia</taxon>
    </lineage>
</organism>
<dbReference type="InterPro" id="IPR027417">
    <property type="entry name" value="P-loop_NTPase"/>
</dbReference>
<dbReference type="Proteomes" id="UP000037751">
    <property type="component" value="Unassembled WGS sequence"/>
</dbReference>
<evidence type="ECO:0000313" key="9">
    <source>
        <dbReference type="EMBL" id="KOS12926.1"/>
    </source>
</evidence>
<feature type="compositionally biased region" description="Acidic residues" evidence="8">
    <location>
        <begin position="587"/>
        <end position="601"/>
    </location>
</feature>
<dbReference type="GO" id="GO:0006281">
    <property type="term" value="P:DNA repair"/>
    <property type="evidence" value="ECO:0007669"/>
    <property type="project" value="InterPro"/>
</dbReference>
<dbReference type="OrthoDB" id="10265971at2759"/>
<feature type="compositionally biased region" description="Low complexity" evidence="8">
    <location>
        <begin position="21"/>
        <end position="31"/>
    </location>
</feature>
<keyword evidence="9" id="KW-0378">Hydrolase</keyword>
<feature type="region of interest" description="Disordered" evidence="8">
    <location>
        <begin position="539"/>
        <end position="601"/>
    </location>
</feature>
<evidence type="ECO:0000256" key="3">
    <source>
        <dbReference type="ARBA" id="ARBA00022741"/>
    </source>
</evidence>
<dbReference type="STRING" id="77020.A0A0M8MI45"/>
<dbReference type="GeneID" id="28726968"/>
<keyword evidence="5" id="KW-0067">ATP-binding</keyword>
<evidence type="ECO:0000256" key="1">
    <source>
        <dbReference type="ARBA" id="ARBA00004123"/>
    </source>
</evidence>
<dbReference type="Gene3D" id="3.40.50.300">
    <property type="entry name" value="P-loop containing nucleotide triphosphate hydrolases"/>
    <property type="match status" value="1"/>
</dbReference>
<comment type="caution">
    <text evidence="9">The sequence shown here is derived from an EMBL/GenBank/DDBJ whole genome shotgun (WGS) entry which is preliminary data.</text>
</comment>
<keyword evidence="3" id="KW-0547">Nucleotide-binding</keyword>
<dbReference type="InterPro" id="IPR004582">
    <property type="entry name" value="Checkpoint_prot_Rad17_Rad24"/>
</dbReference>
<evidence type="ECO:0000256" key="4">
    <source>
        <dbReference type="ARBA" id="ARBA00022763"/>
    </source>
</evidence>
<evidence type="ECO:0000256" key="7">
    <source>
        <dbReference type="ARBA" id="ARBA00023306"/>
    </source>
</evidence>
<evidence type="ECO:0000256" key="8">
    <source>
        <dbReference type="SAM" id="MobiDB-lite"/>
    </source>
</evidence>
<feature type="compositionally biased region" description="Basic and acidic residues" evidence="8">
    <location>
        <begin position="32"/>
        <end position="41"/>
    </location>
</feature>
<reference evidence="9 10" key="1">
    <citation type="submission" date="2015-07" db="EMBL/GenBank/DDBJ databases">
        <title>Draft Genome Sequence of Malassezia furfur CBS1878 and Malassezia pachydermatis CBS1879.</title>
        <authorList>
            <person name="Triana S."/>
            <person name="Ohm R."/>
            <person name="Gonzalez A."/>
            <person name="DeCock H."/>
            <person name="Restrepo S."/>
            <person name="Celis A."/>
        </authorList>
    </citation>
    <scope>NUCLEOTIDE SEQUENCE [LARGE SCALE GENOMIC DNA]</scope>
    <source>
        <strain evidence="9 10">CBS 1879</strain>
    </source>
</reference>
<keyword evidence="4" id="KW-0227">DNA damage</keyword>
<evidence type="ECO:0000313" key="10">
    <source>
        <dbReference type="Proteomes" id="UP000037751"/>
    </source>
</evidence>
<dbReference type="GO" id="GO:0005524">
    <property type="term" value="F:ATP binding"/>
    <property type="evidence" value="ECO:0007669"/>
    <property type="project" value="UniProtKB-KW"/>
</dbReference>